<evidence type="ECO:0000259" key="1">
    <source>
        <dbReference type="Pfam" id="PF24886"/>
    </source>
</evidence>
<name>A0A423JXF8_9PSED</name>
<comment type="caution">
    <text evidence="2">The sequence shown here is derived from an EMBL/GenBank/DDBJ whole genome shotgun (WGS) entry which is preliminary data.</text>
</comment>
<accession>A0A423JXF8</accession>
<proteinExistence type="predicted"/>
<dbReference type="RefSeq" id="WP_123364304.1">
    <property type="nucleotide sequence ID" value="NZ_MOBO01000001.1"/>
</dbReference>
<evidence type="ECO:0000313" key="3">
    <source>
        <dbReference type="Proteomes" id="UP000286351"/>
    </source>
</evidence>
<organism evidence="2 3">
    <name type="scientific">Pseudomonas brassicacearum</name>
    <dbReference type="NCBI Taxonomy" id="930166"/>
    <lineage>
        <taxon>Bacteria</taxon>
        <taxon>Pseudomonadati</taxon>
        <taxon>Pseudomonadota</taxon>
        <taxon>Gammaproteobacteria</taxon>
        <taxon>Pseudomonadales</taxon>
        <taxon>Pseudomonadaceae</taxon>
        <taxon>Pseudomonas</taxon>
    </lineage>
</organism>
<dbReference type="Proteomes" id="UP000286351">
    <property type="component" value="Unassembled WGS sequence"/>
</dbReference>
<feature type="domain" description="DUF7740" evidence="1">
    <location>
        <begin position="1"/>
        <end position="61"/>
    </location>
</feature>
<sequence>MNMIDATICLLLAAKIHGTDQALRDTAKSLVKKLPRSSRGMMFAIINSKKPMVLLSRVVEDVPVPELSSAMGAGGSSETEGCAN</sequence>
<dbReference type="Pfam" id="PF24886">
    <property type="entry name" value="DUF7740"/>
    <property type="match status" value="1"/>
</dbReference>
<gene>
    <name evidence="2" type="ORF">BK664_02045</name>
</gene>
<evidence type="ECO:0000313" key="2">
    <source>
        <dbReference type="EMBL" id="RON42386.1"/>
    </source>
</evidence>
<reference evidence="2 3" key="1">
    <citation type="submission" date="2016-10" db="EMBL/GenBank/DDBJ databases">
        <title>Comparative genome analysis of multiple Pseudomonas spp. focuses on biocontrol and plant growth promoting traits.</title>
        <authorList>
            <person name="Tao X.-Y."/>
            <person name="Taylor C.G."/>
        </authorList>
    </citation>
    <scope>NUCLEOTIDE SEQUENCE [LARGE SCALE GENOMIC DNA]</scope>
    <source>
        <strain evidence="2 3">38D4</strain>
    </source>
</reference>
<dbReference type="EMBL" id="MOBO01000001">
    <property type="protein sequence ID" value="RON42386.1"/>
    <property type="molecule type" value="Genomic_DNA"/>
</dbReference>
<dbReference type="AlphaFoldDB" id="A0A423JXF8"/>
<protein>
    <recommendedName>
        <fullName evidence="1">DUF7740 domain-containing protein</fullName>
    </recommendedName>
</protein>
<dbReference type="InterPro" id="IPR056642">
    <property type="entry name" value="DUF7740"/>
</dbReference>